<feature type="non-terminal residue" evidence="18">
    <location>
        <position position="385"/>
    </location>
</feature>
<evidence type="ECO:0000256" key="17">
    <source>
        <dbReference type="SAM" id="MobiDB-lite"/>
    </source>
</evidence>
<dbReference type="Pfam" id="PF03398">
    <property type="entry name" value="Ist1"/>
    <property type="match status" value="1"/>
</dbReference>
<organism evidence="18 19">
    <name type="scientific">Paramuricea clavata</name>
    <name type="common">Red gorgonian</name>
    <name type="synonym">Violescent sea-whip</name>
    <dbReference type="NCBI Taxonomy" id="317549"/>
    <lineage>
        <taxon>Eukaryota</taxon>
        <taxon>Metazoa</taxon>
        <taxon>Cnidaria</taxon>
        <taxon>Anthozoa</taxon>
        <taxon>Octocorallia</taxon>
        <taxon>Malacalcyonacea</taxon>
        <taxon>Plexauridae</taxon>
        <taxon>Paramuricea</taxon>
    </lineage>
</organism>
<evidence type="ECO:0000256" key="12">
    <source>
        <dbReference type="ARBA" id="ARBA00023306"/>
    </source>
</evidence>
<proteinExistence type="inferred from homology"/>
<reference evidence="18" key="1">
    <citation type="submission" date="2020-04" db="EMBL/GenBank/DDBJ databases">
        <authorList>
            <person name="Alioto T."/>
            <person name="Alioto T."/>
            <person name="Gomez Garrido J."/>
        </authorList>
    </citation>
    <scope>NUCLEOTIDE SEQUENCE</scope>
    <source>
        <strain evidence="18">A484AB</strain>
    </source>
</reference>
<dbReference type="GO" id="GO:0031410">
    <property type="term" value="C:cytoplasmic vesicle"/>
    <property type="evidence" value="ECO:0007669"/>
    <property type="project" value="UniProtKB-SubCell"/>
</dbReference>
<evidence type="ECO:0000256" key="9">
    <source>
        <dbReference type="ARBA" id="ARBA00022618"/>
    </source>
</evidence>
<feature type="region of interest" description="Disordered" evidence="17">
    <location>
        <begin position="332"/>
        <end position="385"/>
    </location>
</feature>
<evidence type="ECO:0000256" key="4">
    <source>
        <dbReference type="ARBA" id="ARBA00004541"/>
    </source>
</evidence>
<evidence type="ECO:0000256" key="15">
    <source>
        <dbReference type="ARBA" id="ARBA00046124"/>
    </source>
</evidence>
<evidence type="ECO:0000256" key="3">
    <source>
        <dbReference type="ARBA" id="ARBA00004300"/>
    </source>
</evidence>
<dbReference type="Proteomes" id="UP001152795">
    <property type="component" value="Unassembled WGS sequence"/>
</dbReference>
<dbReference type="GO" id="GO:0015031">
    <property type="term" value="P:protein transport"/>
    <property type="evidence" value="ECO:0007669"/>
    <property type="project" value="InterPro"/>
</dbReference>
<evidence type="ECO:0000256" key="7">
    <source>
        <dbReference type="ARBA" id="ARBA00022490"/>
    </source>
</evidence>
<sequence length="385" mass="41396">MGFRPQKLRVNLKLAINRLKLLEKKKTEIAMKSRKEIADYLSQNKDDRARIRVEHIIREDYLVEAMELLELYCDLLLARFGLIETMKHCDEGLVESVSTLIWAAPRLQSDVQELRLISEQFGQKYGKPFAEEAARNTNKTVNEKLINKLSPNAPPKALVERYLIEIARNYNVPYEPDPSAMGELSDIDSTKGGDNNSDFHGSSGFDGPSGGFHGGFGGPTGPSSGGGFNGGSGFGGPTGPSGGSNPRIGFENYDNPGVSFSQMPSVPGQNAGLAYPPPQIGLITSSNPHLIHIEIIRVRKALFTHVNSVPPPGTQILHITIFTHKVNSVPPPGTQVNSVPPPGTQVNSVPPPGTQVNSVPPPGTQVNSVPPPGTQVNSVPPPGTQ</sequence>
<dbReference type="GO" id="GO:0005813">
    <property type="term" value="C:centrosome"/>
    <property type="evidence" value="ECO:0007669"/>
    <property type="project" value="UniProtKB-SubCell"/>
</dbReference>
<evidence type="ECO:0000313" key="18">
    <source>
        <dbReference type="EMBL" id="CAB4014384.1"/>
    </source>
</evidence>
<evidence type="ECO:0000256" key="14">
    <source>
        <dbReference type="ARBA" id="ARBA00032374"/>
    </source>
</evidence>
<dbReference type="OrthoDB" id="29853at2759"/>
<evidence type="ECO:0000313" key="19">
    <source>
        <dbReference type="Proteomes" id="UP001152795"/>
    </source>
</evidence>
<evidence type="ECO:0000256" key="6">
    <source>
        <dbReference type="ARBA" id="ARBA00014513"/>
    </source>
</evidence>
<accession>A0A6S7I759</accession>
<dbReference type="FunFam" id="1.20.1260.60:FF:000001">
    <property type="entry name" value="IST1 homolog isoform X1"/>
    <property type="match status" value="1"/>
</dbReference>
<evidence type="ECO:0000256" key="13">
    <source>
        <dbReference type="ARBA" id="ARBA00023329"/>
    </source>
</evidence>
<feature type="region of interest" description="Disordered" evidence="17">
    <location>
        <begin position="175"/>
        <end position="272"/>
    </location>
</feature>
<keyword evidence="19" id="KW-1185">Reference proteome</keyword>
<keyword evidence="8" id="KW-0597">Phosphoprotein</keyword>
<evidence type="ECO:0000256" key="16">
    <source>
        <dbReference type="ARBA" id="ARBA00046920"/>
    </source>
</evidence>
<dbReference type="PANTHER" id="PTHR12161:SF5">
    <property type="entry name" value="IST1 HOMOLOG"/>
    <property type="match status" value="1"/>
</dbReference>
<comment type="function">
    <text evidence="15">ESCRT-III-like protein involved in cytokinesis, nuclear envelope reassembly and endosomal tubulation. Is required for efficient abscission during cytokinesis. Involved in recruiting VPS4A and/or VPS4B to the midbody of dividing cells. During late anaphase, involved in nuclear envelope reassembly and mitotic spindle disassembly together with the ESCRT-III complex: IST1 acts by mediating the recruitment of SPAST to the nuclear membrane, leading to microtubule severing. Recruited to the reforming nuclear envelope (NE) during anaphase by LEMD2. Regulates early endosomal tubulation together with the ESCRT-III complex by mediating the recruitment of SPAST.</text>
</comment>
<evidence type="ECO:0000256" key="1">
    <source>
        <dbReference type="ARBA" id="ARBA00004214"/>
    </source>
</evidence>
<comment type="similarity">
    <text evidence="5">Belongs to the IST1 family.</text>
</comment>
<dbReference type="InterPro" id="IPR005061">
    <property type="entry name" value="Ist1"/>
</dbReference>
<keyword evidence="7" id="KW-0963">Cytoplasm</keyword>
<evidence type="ECO:0000256" key="11">
    <source>
        <dbReference type="ARBA" id="ARBA00023242"/>
    </source>
</evidence>
<comment type="subcellular location">
    <subcellularLocation>
        <location evidence="3">Cytoplasm</location>
        <location evidence="3">Cytoskeleton</location>
        <location evidence="3">Microtubule organizing center</location>
        <location evidence="3">Centrosome</location>
    </subcellularLocation>
    <subcellularLocation>
        <location evidence="4">Cytoplasmic vesicle</location>
    </subcellularLocation>
    <subcellularLocation>
        <location evidence="1">Midbody</location>
    </subcellularLocation>
    <subcellularLocation>
        <location evidence="2">Nucleus envelope</location>
    </subcellularLocation>
</comment>
<keyword evidence="12" id="KW-0131">Cell cycle</keyword>
<dbReference type="InterPro" id="IPR042277">
    <property type="entry name" value="IST1-like"/>
</dbReference>
<feature type="compositionally biased region" description="Polar residues" evidence="17">
    <location>
        <begin position="258"/>
        <end position="268"/>
    </location>
</feature>
<keyword evidence="11" id="KW-0539">Nucleus</keyword>
<dbReference type="GO" id="GO:0005635">
    <property type="term" value="C:nuclear envelope"/>
    <property type="evidence" value="ECO:0007669"/>
    <property type="project" value="UniProtKB-SubCell"/>
</dbReference>
<keyword evidence="10" id="KW-0206">Cytoskeleton</keyword>
<dbReference type="AlphaFoldDB" id="A0A6S7I759"/>
<gene>
    <name evidence="18" type="ORF">PACLA_8A055465</name>
</gene>
<dbReference type="GO" id="GO:0030496">
    <property type="term" value="C:midbody"/>
    <property type="evidence" value="ECO:0007669"/>
    <property type="project" value="UniProtKB-SubCell"/>
</dbReference>
<dbReference type="Gene3D" id="1.20.1260.60">
    <property type="entry name" value="Vacuolar protein sorting-associated protein Ist1"/>
    <property type="match status" value="1"/>
</dbReference>
<evidence type="ECO:0000256" key="2">
    <source>
        <dbReference type="ARBA" id="ARBA00004259"/>
    </source>
</evidence>
<evidence type="ECO:0000256" key="10">
    <source>
        <dbReference type="ARBA" id="ARBA00023212"/>
    </source>
</evidence>
<feature type="compositionally biased region" description="Gly residues" evidence="17">
    <location>
        <begin position="207"/>
        <end position="242"/>
    </location>
</feature>
<dbReference type="EMBL" id="CACRXK020008281">
    <property type="protein sequence ID" value="CAB4014384.1"/>
    <property type="molecule type" value="Genomic_DNA"/>
</dbReference>
<keyword evidence="13" id="KW-0968">Cytoplasmic vesicle</keyword>
<keyword evidence="9" id="KW-0132">Cell division</keyword>
<evidence type="ECO:0000256" key="8">
    <source>
        <dbReference type="ARBA" id="ARBA00022553"/>
    </source>
</evidence>
<comment type="subunit">
    <text evidence="16">Interacts with CHMP1A, CHMP1B, VPS4A and VTA1. Interacts with SPAST, STAMBP, and USP8. May interact with VPS37B. May associate with the ESCRT-I complex. Interacts with MITD1, in competition with VSP4. Interacts with SPART (via MIT domain); leading to the recruitment of SPART to midbodies. Interacts with SPAST.</text>
</comment>
<evidence type="ECO:0000256" key="5">
    <source>
        <dbReference type="ARBA" id="ARBA00005536"/>
    </source>
</evidence>
<dbReference type="GO" id="GO:0051301">
    <property type="term" value="P:cell division"/>
    <property type="evidence" value="ECO:0007669"/>
    <property type="project" value="UniProtKB-KW"/>
</dbReference>
<name>A0A6S7I759_PARCT</name>
<protein>
    <recommendedName>
        <fullName evidence="6">IST1 homolog</fullName>
    </recommendedName>
    <alternativeName>
        <fullName evidence="14">Charged multivesicular body protein 8</fullName>
    </alternativeName>
</protein>
<comment type="caution">
    <text evidence="18">The sequence shown here is derived from an EMBL/GenBank/DDBJ whole genome shotgun (WGS) entry which is preliminary data.</text>
</comment>
<dbReference type="PANTHER" id="PTHR12161">
    <property type="entry name" value="IST1 FAMILY MEMBER"/>
    <property type="match status" value="1"/>
</dbReference>